<feature type="signal peptide" evidence="1">
    <location>
        <begin position="1"/>
        <end position="19"/>
    </location>
</feature>
<gene>
    <name evidence="2" type="ORF">GFSPODELE1_LOCUS7074</name>
</gene>
<evidence type="ECO:0000313" key="2">
    <source>
        <dbReference type="EMBL" id="CAL1708888.1"/>
    </source>
</evidence>
<name>A0ABP1DM02_9APHY</name>
<feature type="chain" id="PRO_5045434031" description="Secreted protein" evidence="1">
    <location>
        <begin position="20"/>
        <end position="179"/>
    </location>
</feature>
<keyword evidence="1" id="KW-0732">Signal</keyword>
<organism evidence="2 3">
    <name type="scientific">Somion occarium</name>
    <dbReference type="NCBI Taxonomy" id="3059160"/>
    <lineage>
        <taxon>Eukaryota</taxon>
        <taxon>Fungi</taxon>
        <taxon>Dikarya</taxon>
        <taxon>Basidiomycota</taxon>
        <taxon>Agaricomycotina</taxon>
        <taxon>Agaricomycetes</taxon>
        <taxon>Polyporales</taxon>
        <taxon>Cerrenaceae</taxon>
        <taxon>Somion</taxon>
    </lineage>
</organism>
<dbReference type="Proteomes" id="UP001497453">
    <property type="component" value="Chromosome 5"/>
</dbReference>
<protein>
    <recommendedName>
        <fullName evidence="4">Secreted protein</fullName>
    </recommendedName>
</protein>
<proteinExistence type="predicted"/>
<reference evidence="3" key="1">
    <citation type="submission" date="2024-04" db="EMBL/GenBank/DDBJ databases">
        <authorList>
            <person name="Shaw F."/>
            <person name="Minotto A."/>
        </authorList>
    </citation>
    <scope>NUCLEOTIDE SEQUENCE [LARGE SCALE GENOMIC DNA]</scope>
</reference>
<keyword evidence="3" id="KW-1185">Reference proteome</keyword>
<sequence length="179" mass="20666">MAWYCHFVALLITTPSIYQLSPGTTRFDLVLEFIFVHPSQGARKFPHPTFERFPYPRREIFSLVLSRYTLGTCSVSSVYPGLSLSKPVSLITDVFETTRSHPTLRPYRFRPSIQTSRTVAPIIYIRPIRPPCRCRPASFFLSHRQIVEARYLQAKPNLTSSISSFSPWLEIHLAIMRMS</sequence>
<evidence type="ECO:0008006" key="4">
    <source>
        <dbReference type="Google" id="ProtNLM"/>
    </source>
</evidence>
<accession>A0ABP1DM02</accession>
<evidence type="ECO:0000313" key="3">
    <source>
        <dbReference type="Proteomes" id="UP001497453"/>
    </source>
</evidence>
<evidence type="ECO:0000256" key="1">
    <source>
        <dbReference type="SAM" id="SignalP"/>
    </source>
</evidence>
<dbReference type="EMBL" id="OZ037948">
    <property type="protein sequence ID" value="CAL1708888.1"/>
    <property type="molecule type" value="Genomic_DNA"/>
</dbReference>